<evidence type="ECO:0000256" key="2">
    <source>
        <dbReference type="ARBA" id="ARBA00023315"/>
    </source>
</evidence>
<dbReference type="CDD" id="cd04301">
    <property type="entry name" value="NAT_SF"/>
    <property type="match status" value="1"/>
</dbReference>
<evidence type="ECO:0000313" key="6">
    <source>
        <dbReference type="Proteomes" id="UP000198531"/>
    </source>
</evidence>
<protein>
    <submittedName>
        <fullName evidence="5">Predicted N-acyltransferase, GNAT family</fullName>
    </submittedName>
</protein>
<sequence>MTDRNEDGETDENAAAGATDGDDPSESPRTGVFVAETEAERDDAFSIRREVFVEEQGVAEELEWDEHDEPDADATHLVAYDDDTVVGAARIRAYDEETAKVERVVVAEDRRGEGWGRRVMAAAEREAREVGFSRVRLNAQRRVQPFYESLGYSAFGDEFDDAGIPHIAMQKSL</sequence>
<organism evidence="5 6">
    <name type="scientific">Halogeometricum rufum</name>
    <dbReference type="NCBI Taxonomy" id="553469"/>
    <lineage>
        <taxon>Archaea</taxon>
        <taxon>Methanobacteriati</taxon>
        <taxon>Methanobacteriota</taxon>
        <taxon>Stenosarchaea group</taxon>
        <taxon>Halobacteria</taxon>
        <taxon>Halobacteriales</taxon>
        <taxon>Haloferacaceae</taxon>
        <taxon>Halogeometricum</taxon>
    </lineage>
</organism>
<dbReference type="InterPro" id="IPR050832">
    <property type="entry name" value="Bact_Acetyltransf"/>
</dbReference>
<dbReference type="PROSITE" id="PS51186">
    <property type="entry name" value="GNAT"/>
    <property type="match status" value="1"/>
</dbReference>
<dbReference type="InterPro" id="IPR016181">
    <property type="entry name" value="Acyl_CoA_acyltransferase"/>
</dbReference>
<dbReference type="GO" id="GO:0016747">
    <property type="term" value="F:acyltransferase activity, transferring groups other than amino-acyl groups"/>
    <property type="evidence" value="ECO:0007669"/>
    <property type="project" value="InterPro"/>
</dbReference>
<dbReference type="RefSeq" id="WP_089807297.1">
    <property type="nucleotide sequence ID" value="NZ_FOYT01000002.1"/>
</dbReference>
<gene>
    <name evidence="5" type="ORF">SAMN04487947_2059</name>
</gene>
<name>A0A1I6HH43_9EURY</name>
<dbReference type="SUPFAM" id="SSF55729">
    <property type="entry name" value="Acyl-CoA N-acyltransferases (Nat)"/>
    <property type="match status" value="1"/>
</dbReference>
<feature type="region of interest" description="Disordered" evidence="3">
    <location>
        <begin position="1"/>
        <end position="38"/>
    </location>
</feature>
<dbReference type="EMBL" id="FOYT01000002">
    <property type="protein sequence ID" value="SFR53694.1"/>
    <property type="molecule type" value="Genomic_DNA"/>
</dbReference>
<proteinExistence type="predicted"/>
<keyword evidence="6" id="KW-1185">Reference proteome</keyword>
<evidence type="ECO:0000313" key="5">
    <source>
        <dbReference type="EMBL" id="SFR53694.1"/>
    </source>
</evidence>
<evidence type="ECO:0000256" key="1">
    <source>
        <dbReference type="ARBA" id="ARBA00022679"/>
    </source>
</evidence>
<reference evidence="6" key="1">
    <citation type="submission" date="2016-10" db="EMBL/GenBank/DDBJ databases">
        <authorList>
            <person name="Varghese N."/>
            <person name="Submissions S."/>
        </authorList>
    </citation>
    <scope>NUCLEOTIDE SEQUENCE [LARGE SCALE GENOMIC DNA]</scope>
    <source>
        <strain evidence="6">CGMCC 1.7736</strain>
    </source>
</reference>
<evidence type="ECO:0000256" key="3">
    <source>
        <dbReference type="SAM" id="MobiDB-lite"/>
    </source>
</evidence>
<keyword evidence="2 5" id="KW-0012">Acyltransferase</keyword>
<dbReference type="AlphaFoldDB" id="A0A1I6HH43"/>
<dbReference type="Pfam" id="PF13673">
    <property type="entry name" value="Acetyltransf_10"/>
    <property type="match status" value="1"/>
</dbReference>
<dbReference type="OrthoDB" id="111868at2157"/>
<evidence type="ECO:0000259" key="4">
    <source>
        <dbReference type="PROSITE" id="PS51186"/>
    </source>
</evidence>
<accession>A0A1I6HH43</accession>
<keyword evidence="1 5" id="KW-0808">Transferase</keyword>
<dbReference type="PANTHER" id="PTHR43877">
    <property type="entry name" value="AMINOALKYLPHOSPHONATE N-ACETYLTRANSFERASE-RELATED-RELATED"/>
    <property type="match status" value="1"/>
</dbReference>
<dbReference type="STRING" id="553469.SAMN04487947_2059"/>
<dbReference type="InterPro" id="IPR000182">
    <property type="entry name" value="GNAT_dom"/>
</dbReference>
<dbReference type="Gene3D" id="3.40.630.30">
    <property type="match status" value="1"/>
</dbReference>
<dbReference type="Proteomes" id="UP000198531">
    <property type="component" value="Unassembled WGS sequence"/>
</dbReference>
<feature type="domain" description="N-acetyltransferase" evidence="4">
    <location>
        <begin position="31"/>
        <end position="173"/>
    </location>
</feature>